<organism evidence="3 4">
    <name type="scientific">Pseudogymnoascus verrucosus</name>
    <dbReference type="NCBI Taxonomy" id="342668"/>
    <lineage>
        <taxon>Eukaryota</taxon>
        <taxon>Fungi</taxon>
        <taxon>Dikarya</taxon>
        <taxon>Ascomycota</taxon>
        <taxon>Pezizomycotina</taxon>
        <taxon>Leotiomycetes</taxon>
        <taxon>Thelebolales</taxon>
        <taxon>Thelebolaceae</taxon>
        <taxon>Pseudogymnoascus</taxon>
    </lineage>
</organism>
<feature type="region of interest" description="Disordered" evidence="1">
    <location>
        <begin position="1"/>
        <end position="23"/>
    </location>
</feature>
<reference evidence="4" key="2">
    <citation type="journal article" date="2018" name="Nat. Commun.">
        <title>Extreme sensitivity to ultraviolet light in the fungal pathogen causing white-nose syndrome of bats.</title>
        <authorList>
            <person name="Palmer J.M."/>
            <person name="Drees K.P."/>
            <person name="Foster J.T."/>
            <person name="Lindner D.L."/>
        </authorList>
    </citation>
    <scope>NUCLEOTIDE SEQUENCE [LARGE SCALE GENOMIC DNA]</scope>
    <source>
        <strain evidence="4">UAMH 10579</strain>
    </source>
</reference>
<feature type="transmembrane region" description="Helical" evidence="2">
    <location>
        <begin position="644"/>
        <end position="666"/>
    </location>
</feature>
<evidence type="ECO:0000256" key="1">
    <source>
        <dbReference type="SAM" id="MobiDB-lite"/>
    </source>
</evidence>
<evidence type="ECO:0000313" key="3">
    <source>
        <dbReference type="EMBL" id="OBT92603.1"/>
    </source>
</evidence>
<sequence>MAPAVTPNPVTDHLLQDSEGSETKPQFAIDGHEIQENGRTETAKPQQLQRYWMRTLALILIPPIITIWYGIIWVRLVLGIENDDAAKYRTFSGSLIYYSWFIIGVFGLSWAQYGLLGVEVAMLQTPFWKAPNLVATLMHSNTTWSSPSGWCKAVYHRQFHMLWCLLALLSILPFIAFPLSGLVFELGDGHISASENPFVVGRNTTTYNNASIEGKEIPADWGMGLTPTIPGFGVIYTAPGIDRSAHSCLEKLPSTLPLTESIPDMFLAPQADVPVSGKAWGLRLKYDCSIVSKVSQLTILSEKPVSIFSNVDSLSTGTRPVITLRTPSGSSIKIFNSSSNPNDLNMWSYSEMGISVSTLTGATYRNKTLIHGTLVGNAYDIPVDISESMVLEYALWQLQFQAYYDKPNETLPFNSTLGPVIEGMGSPFFLSENKTLVSNNTFFKIRQGQNFTISEPGAPLLPVKLNASITDLRDYFNPTSLTDYVLHTYPKPVLEPIMEVAAPIGVRCVVSSGAGTATLDGVTSTFSNFSRVDPYNNTQGQTGGVFGHKAQQILSATGFADFYLTSHLPGIQSADGNLGRYQGYIPSQALLRSVLAAYGIDAIQRMYGLTPGLEAAWESTDLTSSRKGKILTVASLIPGHGTGYAVLALFCLWSGLSVVLGLVYGFRKRPSDKLDGYSMFKQGADMADDIKHNDGILRGQTFYENKTLQTLPGR</sequence>
<proteinExistence type="predicted"/>
<evidence type="ECO:0000313" key="4">
    <source>
        <dbReference type="Proteomes" id="UP000091956"/>
    </source>
</evidence>
<dbReference type="RefSeq" id="XP_018126336.1">
    <property type="nucleotide sequence ID" value="XM_018279068.2"/>
</dbReference>
<gene>
    <name evidence="3" type="ORF">VE01_09656</name>
</gene>
<accession>A0A1B8G9T8</accession>
<reference evidence="3 4" key="1">
    <citation type="submission" date="2016-03" db="EMBL/GenBank/DDBJ databases">
        <title>Comparative genomics of Pseudogymnoascus destructans, the fungus causing white-nose syndrome of bats.</title>
        <authorList>
            <person name="Palmer J.M."/>
            <person name="Drees K.P."/>
            <person name="Foster J.T."/>
            <person name="Lindner D.L."/>
        </authorList>
    </citation>
    <scope>NUCLEOTIDE SEQUENCE [LARGE SCALE GENOMIC DNA]</scope>
    <source>
        <strain evidence="3 4">UAMH 10579</strain>
    </source>
</reference>
<protein>
    <submittedName>
        <fullName evidence="3">Uncharacterized protein</fullName>
    </submittedName>
</protein>
<dbReference type="AlphaFoldDB" id="A0A1B8G9T8"/>
<feature type="transmembrane region" description="Helical" evidence="2">
    <location>
        <begin position="162"/>
        <end position="184"/>
    </location>
</feature>
<feature type="transmembrane region" description="Helical" evidence="2">
    <location>
        <begin position="56"/>
        <end position="76"/>
    </location>
</feature>
<dbReference type="EMBL" id="KV460265">
    <property type="protein sequence ID" value="OBT92603.1"/>
    <property type="molecule type" value="Genomic_DNA"/>
</dbReference>
<name>A0A1B8G9T8_9PEZI</name>
<dbReference type="Proteomes" id="UP000091956">
    <property type="component" value="Unassembled WGS sequence"/>
</dbReference>
<keyword evidence="2" id="KW-0472">Membrane</keyword>
<keyword evidence="4" id="KW-1185">Reference proteome</keyword>
<dbReference type="OrthoDB" id="5287717at2759"/>
<evidence type="ECO:0000256" key="2">
    <source>
        <dbReference type="SAM" id="Phobius"/>
    </source>
</evidence>
<dbReference type="GeneID" id="28843042"/>
<feature type="transmembrane region" description="Helical" evidence="2">
    <location>
        <begin position="96"/>
        <end position="116"/>
    </location>
</feature>
<keyword evidence="2" id="KW-1133">Transmembrane helix</keyword>
<keyword evidence="2" id="KW-0812">Transmembrane</keyword>